<keyword evidence="8 18" id="KW-0812">Transmembrane</keyword>
<evidence type="ECO:0000259" key="19">
    <source>
        <dbReference type="Pfam" id="PF00361"/>
    </source>
</evidence>
<comment type="similarity">
    <text evidence="3 18">Belongs to the complex I subunit 2 family.</text>
</comment>
<keyword evidence="9 18" id="KW-0999">Mitochondrion inner membrane</keyword>
<evidence type="ECO:0000256" key="4">
    <source>
        <dbReference type="ARBA" id="ARBA00012944"/>
    </source>
</evidence>
<evidence type="ECO:0000256" key="10">
    <source>
        <dbReference type="ARBA" id="ARBA00022967"/>
    </source>
</evidence>
<dbReference type="EC" id="7.1.1.2" evidence="4 18"/>
<keyword evidence="7 18" id="KW-0679">Respiratory chain</keyword>
<dbReference type="RefSeq" id="YP_009485617.1">
    <property type="nucleotide sequence ID" value="NC_037736.1"/>
</dbReference>
<reference evidence="20" key="1">
    <citation type="thesis" date="2017" institute="China Agricultural University">
        <title>Studies on the comparative mitochondrial genomics and phylogeny of Heteroptera (Insecta: Hemiptera).</title>
        <authorList>
            <person name="Jiang P."/>
        </authorList>
    </citation>
    <scope>NUCLEOTIDE SEQUENCE</scope>
</reference>
<evidence type="ECO:0000256" key="11">
    <source>
        <dbReference type="ARBA" id="ARBA00022982"/>
    </source>
</evidence>
<evidence type="ECO:0000256" key="18">
    <source>
        <dbReference type="RuleBase" id="RU003403"/>
    </source>
</evidence>
<evidence type="ECO:0000256" key="14">
    <source>
        <dbReference type="ARBA" id="ARBA00023075"/>
    </source>
</evidence>
<evidence type="ECO:0000256" key="8">
    <source>
        <dbReference type="ARBA" id="ARBA00022692"/>
    </source>
</evidence>
<keyword evidence="15 18" id="KW-0496">Mitochondrion</keyword>
<feature type="transmembrane region" description="Helical" evidence="18">
    <location>
        <begin position="267"/>
        <end position="288"/>
    </location>
</feature>
<feature type="transmembrane region" description="Helical" evidence="18">
    <location>
        <begin position="57"/>
        <end position="82"/>
    </location>
</feature>
<dbReference type="PANTHER" id="PTHR46552">
    <property type="entry name" value="NADH-UBIQUINONE OXIDOREDUCTASE CHAIN 2"/>
    <property type="match status" value="1"/>
</dbReference>
<evidence type="ECO:0000256" key="12">
    <source>
        <dbReference type="ARBA" id="ARBA00022989"/>
    </source>
</evidence>
<dbReference type="GO" id="GO:0005743">
    <property type="term" value="C:mitochondrial inner membrane"/>
    <property type="evidence" value="ECO:0007669"/>
    <property type="project" value="UniProtKB-SubCell"/>
</dbReference>
<dbReference type="Pfam" id="PF00361">
    <property type="entry name" value="Proton_antipo_M"/>
    <property type="match status" value="1"/>
</dbReference>
<feature type="transmembrane region" description="Helical" evidence="18">
    <location>
        <begin position="7"/>
        <end position="23"/>
    </location>
</feature>
<evidence type="ECO:0000256" key="7">
    <source>
        <dbReference type="ARBA" id="ARBA00022660"/>
    </source>
</evidence>
<feature type="domain" description="NADH:quinone oxidoreductase/Mrp antiporter transmembrane" evidence="19">
    <location>
        <begin position="23"/>
        <end position="283"/>
    </location>
</feature>
<keyword evidence="11 18" id="KW-0249">Electron transport</keyword>
<evidence type="ECO:0000256" key="13">
    <source>
        <dbReference type="ARBA" id="ARBA00023027"/>
    </source>
</evidence>
<dbReference type="InterPro" id="IPR001750">
    <property type="entry name" value="ND/Mrp_TM"/>
</dbReference>
<geneLocation type="mitochondrion" evidence="20"/>
<sequence>MKNISKMLFYIIMILGTFLTLSSETWLSMWIGLEMNLIAFIPILYKLKNLNTSESCMIYFLIQSLGSILMLVSILSNSLIMVSNTMIDLLLNSMLLFSMFIKLGVPPFHFWLPEILEKMNWTNCMIMMTWQKIAPLTILSFLVEKSSLIPIIIIMSTLVGAIGGLNQTSIRKIMGYSSISHMGWMIACMKFSNEMWIMYLMIYSAILAMLIYMFHSLSSFSINQFMMTSPSFSEKLSVIILFMSLGGLPPFLGFLPKWMVIQNMIMSNSYTTLMIMIMSILITLFYYLRLVSTVLLLSNSSNKWSSNIKSNSNTLTTIITINMILPVISTLSL</sequence>
<feature type="transmembrane region" description="Helical" evidence="18">
    <location>
        <begin position="308"/>
        <end position="328"/>
    </location>
</feature>
<comment type="subcellular location">
    <subcellularLocation>
        <location evidence="2 18">Mitochondrion inner membrane</location>
        <topology evidence="2 18">Multi-pass membrane protein</topology>
    </subcellularLocation>
</comment>
<feature type="transmembrane region" description="Helical" evidence="18">
    <location>
        <begin position="94"/>
        <end position="112"/>
    </location>
</feature>
<evidence type="ECO:0000313" key="20">
    <source>
        <dbReference type="EMBL" id="AVZ00753.1"/>
    </source>
</evidence>
<evidence type="ECO:0000256" key="5">
    <source>
        <dbReference type="ARBA" id="ARBA00021008"/>
    </source>
</evidence>
<evidence type="ECO:0000256" key="9">
    <source>
        <dbReference type="ARBA" id="ARBA00022792"/>
    </source>
</evidence>
<name>A0A343W8R3_9HEMI</name>
<keyword evidence="13 18" id="KW-0520">NAD</keyword>
<dbReference type="PRINTS" id="PR01436">
    <property type="entry name" value="NADHDHGNASE2"/>
</dbReference>
<feature type="transmembrane region" description="Helical" evidence="18">
    <location>
        <begin position="196"/>
        <end position="215"/>
    </location>
</feature>
<comment type="function">
    <text evidence="18">Core subunit of the mitochondrial membrane respiratory chain NADH dehydrogenase (Complex I) which catalyzes electron transfer from NADH through the respiratory chain, using ubiquinone as an electron acceptor. Essential for the catalytic activity and assembly of complex I.</text>
</comment>
<dbReference type="InterPro" id="IPR050175">
    <property type="entry name" value="Complex_I_Subunit_2"/>
</dbReference>
<dbReference type="GO" id="GO:0006120">
    <property type="term" value="P:mitochondrial electron transport, NADH to ubiquinone"/>
    <property type="evidence" value="ECO:0007669"/>
    <property type="project" value="InterPro"/>
</dbReference>
<keyword evidence="14 18" id="KW-0830">Ubiquinone</keyword>
<dbReference type="CTD" id="4536"/>
<dbReference type="PANTHER" id="PTHR46552:SF1">
    <property type="entry name" value="NADH-UBIQUINONE OXIDOREDUCTASE CHAIN 2"/>
    <property type="match status" value="1"/>
</dbReference>
<feature type="transmembrane region" description="Helical" evidence="18">
    <location>
        <begin position="148"/>
        <end position="165"/>
    </location>
</feature>
<evidence type="ECO:0000256" key="17">
    <source>
        <dbReference type="ARBA" id="ARBA00049551"/>
    </source>
</evidence>
<evidence type="ECO:0000256" key="1">
    <source>
        <dbReference type="ARBA" id="ARBA00003257"/>
    </source>
</evidence>
<keyword evidence="6" id="KW-0813">Transport</keyword>
<organism evidence="20">
    <name type="scientific">Inara alboguttata</name>
    <dbReference type="NCBI Taxonomy" id="1239030"/>
    <lineage>
        <taxon>Eukaryota</taxon>
        <taxon>Metazoa</taxon>
        <taxon>Ecdysozoa</taxon>
        <taxon>Arthropoda</taxon>
        <taxon>Hexapoda</taxon>
        <taxon>Insecta</taxon>
        <taxon>Pterygota</taxon>
        <taxon>Neoptera</taxon>
        <taxon>Paraneoptera</taxon>
        <taxon>Hemiptera</taxon>
        <taxon>Heteroptera</taxon>
        <taxon>Panheteroptera</taxon>
        <taxon>Cimicomorpha</taxon>
        <taxon>Reduviidae</taxon>
        <taxon>Reduviinae</taxon>
        <taxon>Inara</taxon>
    </lineage>
</organism>
<evidence type="ECO:0000256" key="16">
    <source>
        <dbReference type="ARBA" id="ARBA00023136"/>
    </source>
</evidence>
<gene>
    <name evidence="20" type="primary">ND2</name>
</gene>
<dbReference type="GeneID" id="36937691"/>
<keyword evidence="12 18" id="KW-1133">Transmembrane helix</keyword>
<dbReference type="InterPro" id="IPR003917">
    <property type="entry name" value="NADH_UbQ_OxRdtase_chain2"/>
</dbReference>
<dbReference type="GO" id="GO:0008137">
    <property type="term" value="F:NADH dehydrogenase (ubiquinone) activity"/>
    <property type="evidence" value="ECO:0007669"/>
    <property type="project" value="UniProtKB-EC"/>
</dbReference>
<dbReference type="AlphaFoldDB" id="A0A343W8R3"/>
<comment type="function">
    <text evidence="1">Core subunit of the mitochondrial membrane respiratory chain NADH dehydrogenase (Complex I) that is believed to belong to the minimal assembly required for catalysis. Complex I functions in the transfer of electrons from NADH to the respiratory chain. The immediate electron acceptor for the enzyme is believed to be ubiquinone.</text>
</comment>
<comment type="catalytic activity">
    <reaction evidence="17 18">
        <text>a ubiquinone + NADH + 5 H(+)(in) = a ubiquinol + NAD(+) + 4 H(+)(out)</text>
        <dbReference type="Rhea" id="RHEA:29091"/>
        <dbReference type="Rhea" id="RHEA-COMP:9565"/>
        <dbReference type="Rhea" id="RHEA-COMP:9566"/>
        <dbReference type="ChEBI" id="CHEBI:15378"/>
        <dbReference type="ChEBI" id="CHEBI:16389"/>
        <dbReference type="ChEBI" id="CHEBI:17976"/>
        <dbReference type="ChEBI" id="CHEBI:57540"/>
        <dbReference type="ChEBI" id="CHEBI:57945"/>
        <dbReference type="EC" id="7.1.1.2"/>
    </reaction>
</comment>
<evidence type="ECO:0000256" key="3">
    <source>
        <dbReference type="ARBA" id="ARBA00007012"/>
    </source>
</evidence>
<protein>
    <recommendedName>
        <fullName evidence="5 18">NADH-ubiquinone oxidoreductase chain 2</fullName>
        <ecNumber evidence="4 18">7.1.1.2</ecNumber>
    </recommendedName>
</protein>
<evidence type="ECO:0000256" key="2">
    <source>
        <dbReference type="ARBA" id="ARBA00004448"/>
    </source>
</evidence>
<keyword evidence="16 18" id="KW-0472">Membrane</keyword>
<proteinExistence type="inferred from homology"/>
<keyword evidence="10 18" id="KW-1278">Translocase</keyword>
<feature type="transmembrane region" description="Helical" evidence="18">
    <location>
        <begin position="124"/>
        <end position="142"/>
    </location>
</feature>
<evidence type="ECO:0000256" key="6">
    <source>
        <dbReference type="ARBA" id="ARBA00022448"/>
    </source>
</evidence>
<evidence type="ECO:0000256" key="15">
    <source>
        <dbReference type="ARBA" id="ARBA00023128"/>
    </source>
</evidence>
<accession>A0A343W8R3</accession>
<feature type="transmembrane region" description="Helical" evidence="18">
    <location>
        <begin position="235"/>
        <end position="255"/>
    </location>
</feature>
<dbReference type="EMBL" id="KY069959">
    <property type="protein sequence ID" value="AVZ00753.1"/>
    <property type="molecule type" value="Genomic_DNA"/>
</dbReference>